<accession>A0A5P0ZFA9</accession>
<dbReference type="Proteomes" id="UP000380386">
    <property type="component" value="Unassembled WGS sequence"/>
</dbReference>
<comment type="caution">
    <text evidence="1">The sequence shown here is derived from an EMBL/GenBank/DDBJ whole genome shotgun (WGS) entry which is preliminary data.</text>
</comment>
<dbReference type="OrthoDB" id="2303618at2"/>
<organism evidence="1 2">
    <name type="scientific">Companilactobacillus mishanensis</name>
    <dbReference type="NCBI Taxonomy" id="2486008"/>
    <lineage>
        <taxon>Bacteria</taxon>
        <taxon>Bacillati</taxon>
        <taxon>Bacillota</taxon>
        <taxon>Bacilli</taxon>
        <taxon>Lactobacillales</taxon>
        <taxon>Lactobacillaceae</taxon>
        <taxon>Companilactobacillus</taxon>
    </lineage>
</organism>
<dbReference type="Pfam" id="PF17255">
    <property type="entry name" value="EbsA"/>
    <property type="match status" value="1"/>
</dbReference>
<evidence type="ECO:0008006" key="3">
    <source>
        <dbReference type="Google" id="ProtNLM"/>
    </source>
</evidence>
<evidence type="ECO:0000313" key="2">
    <source>
        <dbReference type="Proteomes" id="UP000380386"/>
    </source>
</evidence>
<evidence type="ECO:0000313" key="1">
    <source>
        <dbReference type="EMBL" id="MQS51665.1"/>
    </source>
</evidence>
<reference evidence="1 2" key="1">
    <citation type="journal article" date="2019" name="Syst. Appl. Microbiol.">
        <title>Polyphasic characterization of two novel Lactobacillus spp. isolated from blown salami packages: Description of Lactobacillus halodurans sp. nov. and Lactobacillus salsicarnum sp. nov.</title>
        <authorList>
            <person name="Schuster J.A."/>
            <person name="Klingl A."/>
            <person name="Vogel R.F."/>
            <person name="Ehrmann M.A."/>
        </authorList>
    </citation>
    <scope>NUCLEOTIDE SEQUENCE [LARGE SCALE GENOMIC DNA]</scope>
    <source>
        <strain evidence="1 2">TMW 1.2118</strain>
    </source>
</reference>
<dbReference type="EMBL" id="VDFM01000001">
    <property type="protein sequence ID" value="MQS51665.1"/>
    <property type="molecule type" value="Genomic_DNA"/>
</dbReference>
<dbReference type="RefSeq" id="WP_153381764.1">
    <property type="nucleotide sequence ID" value="NZ_VDFL01000001.1"/>
</dbReference>
<sequence>MSKKYYIQPTGAWGIILWSFALIIIFLGVVLQLEIMSLSFLPIVIWIVGLAYIYYIIKSSWIKVTDSKVIIKEPNYHKTRSFDRSNVTIKSTNKWQIEIDFDNRDYFPVKVTSTKKILSNLRKRVGE</sequence>
<dbReference type="AlphaFoldDB" id="A0A5P0ZFA9"/>
<protein>
    <recommendedName>
        <fullName evidence="3">Pore-forming protein</fullName>
    </recommendedName>
</protein>
<name>A0A5P0ZFA9_9LACO</name>
<dbReference type="InterPro" id="IPR020215">
    <property type="entry name" value="EbsA-like"/>
</dbReference>
<gene>
    <name evidence="1" type="ORF">FHL02_01390</name>
</gene>
<proteinExistence type="predicted"/>